<evidence type="ECO:0000313" key="2">
    <source>
        <dbReference type="EMBL" id="CAF1652072.1"/>
    </source>
</evidence>
<sequence length="115" mass="13069">DYGIAKRDKREPTVMDRVPDEIPPLAGAIVTRSKAKQLQLQQDQNSTTIPIDRNMLTLPPIDRNMLTLPPIDRNMLTLPPIEEETDQMKEDPSQIIAKNTLDIEQLKIEQGKDPD</sequence>
<feature type="non-terminal residue" evidence="2">
    <location>
        <position position="1"/>
    </location>
</feature>
<dbReference type="EMBL" id="CAJNOH010009070">
    <property type="protein sequence ID" value="CAF1491990.1"/>
    <property type="molecule type" value="Genomic_DNA"/>
</dbReference>
<dbReference type="EMBL" id="CAJNOL010010817">
    <property type="protein sequence ID" value="CAF1652072.1"/>
    <property type="molecule type" value="Genomic_DNA"/>
</dbReference>
<organism evidence="2 3">
    <name type="scientific">Rotaria sordida</name>
    <dbReference type="NCBI Taxonomy" id="392033"/>
    <lineage>
        <taxon>Eukaryota</taxon>
        <taxon>Metazoa</taxon>
        <taxon>Spiralia</taxon>
        <taxon>Gnathifera</taxon>
        <taxon>Rotifera</taxon>
        <taxon>Eurotatoria</taxon>
        <taxon>Bdelloidea</taxon>
        <taxon>Philodinida</taxon>
        <taxon>Philodinidae</taxon>
        <taxon>Rotaria</taxon>
    </lineage>
</organism>
<gene>
    <name evidence="2" type="ORF">JXQ802_LOCUS54724</name>
    <name evidence="1" type="ORF">PYM288_LOCUS38232</name>
</gene>
<proteinExistence type="predicted"/>
<name>A0A816EP39_9BILA</name>
<comment type="caution">
    <text evidence="2">The sequence shown here is derived from an EMBL/GenBank/DDBJ whole genome shotgun (WGS) entry which is preliminary data.</text>
</comment>
<keyword evidence="3" id="KW-1185">Reference proteome</keyword>
<protein>
    <submittedName>
        <fullName evidence="2">Uncharacterized protein</fullName>
    </submittedName>
</protein>
<dbReference type="AlphaFoldDB" id="A0A816EP39"/>
<dbReference type="Proteomes" id="UP000663870">
    <property type="component" value="Unassembled WGS sequence"/>
</dbReference>
<accession>A0A816EP39</accession>
<reference evidence="2" key="1">
    <citation type="submission" date="2021-02" db="EMBL/GenBank/DDBJ databases">
        <authorList>
            <person name="Nowell W R."/>
        </authorList>
    </citation>
    <scope>NUCLEOTIDE SEQUENCE</scope>
</reference>
<dbReference type="Proteomes" id="UP000663854">
    <property type="component" value="Unassembled WGS sequence"/>
</dbReference>
<evidence type="ECO:0000313" key="1">
    <source>
        <dbReference type="EMBL" id="CAF1491990.1"/>
    </source>
</evidence>
<evidence type="ECO:0000313" key="3">
    <source>
        <dbReference type="Proteomes" id="UP000663870"/>
    </source>
</evidence>